<dbReference type="GO" id="GO:0016747">
    <property type="term" value="F:acyltransferase activity, transferring groups other than amino-acyl groups"/>
    <property type="evidence" value="ECO:0007669"/>
    <property type="project" value="InterPro"/>
</dbReference>
<reference evidence="2 3" key="1">
    <citation type="submission" date="2020-06" db="EMBL/GenBank/DDBJ databases">
        <title>Genome sequence of 2 isolates from Red Sea Mangroves.</title>
        <authorList>
            <person name="Sefrji F."/>
            <person name="Michoud G."/>
            <person name="Merlino G."/>
            <person name="Daffonchio D."/>
        </authorList>
    </citation>
    <scope>NUCLEOTIDE SEQUENCE [LARGE SCALE GENOMIC DNA]</scope>
    <source>
        <strain evidence="2 3">R1DC25</strain>
    </source>
</reference>
<keyword evidence="2" id="KW-0808">Transferase</keyword>
<feature type="domain" description="N-acetyltransferase" evidence="1">
    <location>
        <begin position="3"/>
        <end position="147"/>
    </location>
</feature>
<organism evidence="2 3">
    <name type="scientific">Kaustia mangrovi</name>
    <dbReference type="NCBI Taxonomy" id="2593653"/>
    <lineage>
        <taxon>Bacteria</taxon>
        <taxon>Pseudomonadati</taxon>
        <taxon>Pseudomonadota</taxon>
        <taxon>Alphaproteobacteria</taxon>
        <taxon>Hyphomicrobiales</taxon>
        <taxon>Parvibaculaceae</taxon>
        <taxon>Kaustia</taxon>
    </lineage>
</organism>
<proteinExistence type="predicted"/>
<gene>
    <name evidence="2" type="ORF">HW532_13630</name>
</gene>
<dbReference type="PROSITE" id="PS51186">
    <property type="entry name" value="GNAT"/>
    <property type="match status" value="1"/>
</dbReference>
<dbReference type="Gene3D" id="3.40.630.30">
    <property type="match status" value="1"/>
</dbReference>
<dbReference type="InterPro" id="IPR050276">
    <property type="entry name" value="MshD_Acetyltransferase"/>
</dbReference>
<dbReference type="SUPFAM" id="SSF55729">
    <property type="entry name" value="Acyl-CoA N-acyltransferases (Nat)"/>
    <property type="match status" value="1"/>
</dbReference>
<dbReference type="RefSeq" id="WP_213160998.1">
    <property type="nucleotide sequence ID" value="NZ_CP058214.1"/>
</dbReference>
<dbReference type="Proteomes" id="UP000593594">
    <property type="component" value="Chromosome"/>
</dbReference>
<name>A0A7S8HCI2_9HYPH</name>
<dbReference type="CDD" id="cd04301">
    <property type="entry name" value="NAT_SF"/>
    <property type="match status" value="1"/>
</dbReference>
<accession>A0A7S8HCI2</accession>
<evidence type="ECO:0000313" key="2">
    <source>
        <dbReference type="EMBL" id="QPC43635.1"/>
    </source>
</evidence>
<protein>
    <submittedName>
        <fullName evidence="2">GNAT family N-acetyltransferase</fullName>
    </submittedName>
</protein>
<dbReference type="EMBL" id="CP058214">
    <property type="protein sequence ID" value="QPC43635.1"/>
    <property type="molecule type" value="Genomic_DNA"/>
</dbReference>
<sequence length="147" mass="17027">MALSVKQLERRDMGAVAIVHRISFDDRLPWLAGLHTPDEDRSFFSTVVFDDCEVWGSFDGAELIGFIAFKEGHIEQLYVLPEYQFKGVGSGLLAIAKQRNRELSLWTFQRNDAARRFYESRGFVAVEHTDGARNEEREPDIRYLWRA</sequence>
<dbReference type="PANTHER" id="PTHR43617">
    <property type="entry name" value="L-AMINO ACID N-ACETYLTRANSFERASE"/>
    <property type="match status" value="1"/>
</dbReference>
<evidence type="ECO:0000259" key="1">
    <source>
        <dbReference type="PROSITE" id="PS51186"/>
    </source>
</evidence>
<dbReference type="InterPro" id="IPR000182">
    <property type="entry name" value="GNAT_dom"/>
</dbReference>
<keyword evidence="3" id="KW-1185">Reference proteome</keyword>
<dbReference type="AlphaFoldDB" id="A0A7S8HCI2"/>
<dbReference type="Pfam" id="PF13508">
    <property type="entry name" value="Acetyltransf_7"/>
    <property type="match status" value="1"/>
</dbReference>
<dbReference type="KEGG" id="kmn:HW532_13630"/>
<evidence type="ECO:0000313" key="3">
    <source>
        <dbReference type="Proteomes" id="UP000593594"/>
    </source>
</evidence>
<dbReference type="InterPro" id="IPR016181">
    <property type="entry name" value="Acyl_CoA_acyltransferase"/>
</dbReference>